<reference evidence="1 2" key="1">
    <citation type="journal article" date="2021" name="bioRxiv">
        <title>The Gossypium anomalum genome as a resource for cotton improvement and evolutionary analysis of hybrid incompatibility.</title>
        <authorList>
            <person name="Grover C.E."/>
            <person name="Yuan D."/>
            <person name="Arick M.A."/>
            <person name="Miller E.R."/>
            <person name="Hu G."/>
            <person name="Peterson D.G."/>
            <person name="Wendel J.F."/>
            <person name="Udall J.A."/>
        </authorList>
    </citation>
    <scope>NUCLEOTIDE SEQUENCE [LARGE SCALE GENOMIC DNA]</scope>
    <source>
        <strain evidence="1">JFW-Udall</strain>
        <tissue evidence="1">Leaf</tissue>
    </source>
</reference>
<dbReference type="OrthoDB" id="10581649at2759"/>
<accession>A0A8J6D374</accession>
<keyword evidence="2" id="KW-1185">Reference proteome</keyword>
<dbReference type="AlphaFoldDB" id="A0A8J6D374"/>
<dbReference type="EMBL" id="JAHUZN010000005">
    <property type="protein sequence ID" value="KAG8493356.1"/>
    <property type="molecule type" value="Genomic_DNA"/>
</dbReference>
<evidence type="ECO:0000313" key="1">
    <source>
        <dbReference type="EMBL" id="KAG8493356.1"/>
    </source>
</evidence>
<gene>
    <name evidence="1" type="ORF">CXB51_010948</name>
</gene>
<evidence type="ECO:0000313" key="2">
    <source>
        <dbReference type="Proteomes" id="UP000701853"/>
    </source>
</evidence>
<sequence length="225" mass="25593">MKRAQDNVSTMKNPLCFLAQIPPKSVKDTKGLVQAKLCWRVWTIKEILVEEVGWVLGAVSDVKRILCISLARFPHDDYMVWRREASREYLVKSGYKLILQGILDPHINPVIVEPLFVLHGKFGSRGINGCIMDKKDQGQVVTLGKDLGLTTIEIEWDTLLVVKKVQNSEIQNVLMEANRLAHSLANEGLKRGEQMYLQNGMPDFGIAATENDQGWERDSDLRRHR</sequence>
<proteinExistence type="predicted"/>
<organism evidence="1 2">
    <name type="scientific">Gossypium anomalum</name>
    <dbReference type="NCBI Taxonomy" id="47600"/>
    <lineage>
        <taxon>Eukaryota</taxon>
        <taxon>Viridiplantae</taxon>
        <taxon>Streptophyta</taxon>
        <taxon>Embryophyta</taxon>
        <taxon>Tracheophyta</taxon>
        <taxon>Spermatophyta</taxon>
        <taxon>Magnoliopsida</taxon>
        <taxon>eudicotyledons</taxon>
        <taxon>Gunneridae</taxon>
        <taxon>Pentapetalae</taxon>
        <taxon>rosids</taxon>
        <taxon>malvids</taxon>
        <taxon>Malvales</taxon>
        <taxon>Malvaceae</taxon>
        <taxon>Malvoideae</taxon>
        <taxon>Gossypium</taxon>
    </lineage>
</organism>
<name>A0A8J6D374_9ROSI</name>
<comment type="caution">
    <text evidence="1">The sequence shown here is derived from an EMBL/GenBank/DDBJ whole genome shotgun (WGS) entry which is preliminary data.</text>
</comment>
<dbReference type="Proteomes" id="UP000701853">
    <property type="component" value="Chromosome 5"/>
</dbReference>
<protein>
    <submittedName>
        <fullName evidence="1">Uncharacterized protein</fullName>
    </submittedName>
</protein>